<feature type="signal peptide" evidence="2">
    <location>
        <begin position="1"/>
        <end position="20"/>
    </location>
</feature>
<dbReference type="InterPro" id="IPR027385">
    <property type="entry name" value="Beta-barrel_OMP"/>
</dbReference>
<comment type="caution">
    <text evidence="4">The sequence shown here is derived from an EMBL/GenBank/DDBJ whole genome shotgun (WGS) entry which is preliminary data.</text>
</comment>
<evidence type="ECO:0000256" key="2">
    <source>
        <dbReference type="SAM" id="SignalP"/>
    </source>
</evidence>
<reference evidence="4 5" key="1">
    <citation type="journal article" date="2015" name="Nature">
        <title>rRNA introns, odd ribosomes, and small enigmatic genomes across a large radiation of phyla.</title>
        <authorList>
            <person name="Brown C.T."/>
            <person name="Hug L.A."/>
            <person name="Thomas B.C."/>
            <person name="Sharon I."/>
            <person name="Castelle C.J."/>
            <person name="Singh A."/>
            <person name="Wilkins M.J."/>
            <person name="Williams K.H."/>
            <person name="Banfield J.F."/>
        </authorList>
    </citation>
    <scope>NUCLEOTIDE SEQUENCE [LARGE SCALE GENOMIC DNA]</scope>
</reference>
<dbReference type="InterPro" id="IPR011250">
    <property type="entry name" value="OMP/PagP_B-barrel"/>
</dbReference>
<evidence type="ECO:0000313" key="4">
    <source>
        <dbReference type="EMBL" id="KKU98809.1"/>
    </source>
</evidence>
<name>A0A0G1UX32_9BACT</name>
<dbReference type="Pfam" id="PF13505">
    <property type="entry name" value="OMP_b-brl"/>
    <property type="match status" value="1"/>
</dbReference>
<dbReference type="Proteomes" id="UP000034600">
    <property type="component" value="Unassembled WGS sequence"/>
</dbReference>
<gene>
    <name evidence="4" type="ORF">UY32_C0013G0006</name>
</gene>
<dbReference type="EMBL" id="LCPO01000013">
    <property type="protein sequence ID" value="KKU98809.1"/>
    <property type="molecule type" value="Genomic_DNA"/>
</dbReference>
<feature type="domain" description="Outer membrane protein beta-barrel" evidence="3">
    <location>
        <begin position="6"/>
        <end position="199"/>
    </location>
</feature>
<keyword evidence="1 2" id="KW-0732">Signal</keyword>
<feature type="chain" id="PRO_5002540150" description="Outer membrane protein beta-barrel domain-containing protein" evidence="2">
    <location>
        <begin position="21"/>
        <end position="230"/>
    </location>
</feature>
<evidence type="ECO:0000256" key="1">
    <source>
        <dbReference type="ARBA" id="ARBA00022729"/>
    </source>
</evidence>
<evidence type="ECO:0000259" key="3">
    <source>
        <dbReference type="Pfam" id="PF13505"/>
    </source>
</evidence>
<evidence type="ECO:0000313" key="5">
    <source>
        <dbReference type="Proteomes" id="UP000034600"/>
    </source>
</evidence>
<dbReference type="Gene3D" id="2.40.160.20">
    <property type="match status" value="1"/>
</dbReference>
<protein>
    <recommendedName>
        <fullName evidence="3">Outer membrane protein beta-barrel domain-containing protein</fullName>
    </recommendedName>
</protein>
<organism evidence="4 5">
    <name type="scientific">Candidatus Jorgensenbacteria bacterium GW2011_GWC1_48_8</name>
    <dbReference type="NCBI Taxonomy" id="1618666"/>
    <lineage>
        <taxon>Bacteria</taxon>
        <taxon>Candidatus Joergenseniibacteriota</taxon>
    </lineage>
</organism>
<dbReference type="AlphaFoldDB" id="A0A0G1UX32"/>
<accession>A0A0G1UX32</accession>
<sequence>MFRRLFAVLAVALLPAAASAQSHIAISVYGGVMQPQTVSQSYFLTAPSNDRTEHNSIAEGVGANITYYFGRIAALPLRFGVGVDASYFGGAVQPIKVSDFMSIFGSDCPLGICGGSDIELQPSLSNATIGIVAAANYEPGRVGLYAGGGPAFTGSRLYHAAKSTLVDLAFGWQALLGSRVRISPQWSVFAEARRTDFGRDFTVPLNVLQSTKLTGNPANHLLAGVTFSPP</sequence>
<proteinExistence type="predicted"/>
<dbReference type="SUPFAM" id="SSF56925">
    <property type="entry name" value="OMPA-like"/>
    <property type="match status" value="1"/>
</dbReference>